<dbReference type="PANTHER" id="PTHR30055:SF146">
    <property type="entry name" value="HTH-TYPE TRANSCRIPTIONAL DUAL REGULATOR CECR"/>
    <property type="match status" value="1"/>
</dbReference>
<dbReference type="PANTHER" id="PTHR30055">
    <property type="entry name" value="HTH-TYPE TRANSCRIPTIONAL REGULATOR RUTR"/>
    <property type="match status" value="1"/>
</dbReference>
<dbReference type="InterPro" id="IPR039536">
    <property type="entry name" value="TetR_C_Proteobacteria"/>
</dbReference>
<evidence type="ECO:0000256" key="1">
    <source>
        <dbReference type="ARBA" id="ARBA00023125"/>
    </source>
</evidence>
<name>A0ABT0E476_9GAMM</name>
<dbReference type="InterPro" id="IPR001647">
    <property type="entry name" value="HTH_TetR"/>
</dbReference>
<keyword evidence="1 2" id="KW-0238">DNA-binding</keyword>
<dbReference type="Pfam" id="PF14246">
    <property type="entry name" value="TetR_C_7"/>
    <property type="match status" value="1"/>
</dbReference>
<dbReference type="Gene3D" id="1.10.357.10">
    <property type="entry name" value="Tetracycline Repressor, domain 2"/>
    <property type="match status" value="1"/>
</dbReference>
<dbReference type="SUPFAM" id="SSF46689">
    <property type="entry name" value="Homeodomain-like"/>
    <property type="match status" value="1"/>
</dbReference>
<dbReference type="Proteomes" id="UP001165524">
    <property type="component" value="Unassembled WGS sequence"/>
</dbReference>
<dbReference type="Gene3D" id="1.10.10.60">
    <property type="entry name" value="Homeodomain-like"/>
    <property type="match status" value="1"/>
</dbReference>
<feature type="DNA-binding region" description="H-T-H motif" evidence="2">
    <location>
        <begin position="36"/>
        <end position="55"/>
    </location>
</feature>
<keyword evidence="5" id="KW-1185">Reference proteome</keyword>
<proteinExistence type="predicted"/>
<dbReference type="InterPro" id="IPR036271">
    <property type="entry name" value="Tet_transcr_reg_TetR-rel_C_sf"/>
</dbReference>
<dbReference type="EMBL" id="JALKII010000001">
    <property type="protein sequence ID" value="MCK0536427.1"/>
    <property type="molecule type" value="Genomic_DNA"/>
</dbReference>
<dbReference type="InterPro" id="IPR009057">
    <property type="entry name" value="Homeodomain-like_sf"/>
</dbReference>
<dbReference type="Pfam" id="PF00440">
    <property type="entry name" value="TetR_N"/>
    <property type="match status" value="1"/>
</dbReference>
<dbReference type="SUPFAM" id="SSF48498">
    <property type="entry name" value="Tetracyclin repressor-like, C-terminal domain"/>
    <property type="match status" value="1"/>
</dbReference>
<dbReference type="RefSeq" id="WP_246947637.1">
    <property type="nucleotide sequence ID" value="NZ_JALKII010000001.1"/>
</dbReference>
<accession>A0ABT0E476</accession>
<evidence type="ECO:0000313" key="5">
    <source>
        <dbReference type="Proteomes" id="UP001165524"/>
    </source>
</evidence>
<dbReference type="PRINTS" id="PR00455">
    <property type="entry name" value="HTHTETR"/>
</dbReference>
<protein>
    <submittedName>
        <fullName evidence="4">TetR/AcrR family transcriptional regulator</fullName>
    </submittedName>
</protein>
<comment type="caution">
    <text evidence="4">The sequence shown here is derived from an EMBL/GenBank/DDBJ whole genome shotgun (WGS) entry which is preliminary data.</text>
</comment>
<feature type="domain" description="HTH tetR-type" evidence="3">
    <location>
        <begin position="13"/>
        <end position="73"/>
    </location>
</feature>
<dbReference type="InterPro" id="IPR050109">
    <property type="entry name" value="HTH-type_TetR-like_transc_reg"/>
</dbReference>
<evidence type="ECO:0000259" key="3">
    <source>
        <dbReference type="PROSITE" id="PS50977"/>
    </source>
</evidence>
<organism evidence="4 5">
    <name type="scientific">Alcanivorax quisquiliarum</name>
    <dbReference type="NCBI Taxonomy" id="2933565"/>
    <lineage>
        <taxon>Bacteria</taxon>
        <taxon>Pseudomonadati</taxon>
        <taxon>Pseudomonadota</taxon>
        <taxon>Gammaproteobacteria</taxon>
        <taxon>Oceanospirillales</taxon>
        <taxon>Alcanivoracaceae</taxon>
        <taxon>Alcanivorax</taxon>
    </lineage>
</organism>
<sequence length="209" mass="22775">MTLKAARGRPSDPAKQAAIFQAARTLFFRAGPQGMTMEAVARDARVSKVTVYAYYANRDALIQAIIADVQQRLFASLRLPVDDTAGVRRSLTAFGVALLEFLCSEDCVLLYRALSSPAPIPADIRQMLYQQGPLATIAALAALLQRLDERGLLCVPDSAVAAEQLMGMWRGALHESLVFQQGDPPTAAELEQRVQAGLDTFIRAFGRPR</sequence>
<evidence type="ECO:0000256" key="2">
    <source>
        <dbReference type="PROSITE-ProRule" id="PRU00335"/>
    </source>
</evidence>
<reference evidence="4" key="1">
    <citation type="submission" date="2022-04" db="EMBL/GenBank/DDBJ databases">
        <title>Alcanivorax sp. CY1518 draft genome sequence.</title>
        <authorList>
            <person name="Zhao G."/>
            <person name="An M."/>
        </authorList>
    </citation>
    <scope>NUCLEOTIDE SEQUENCE</scope>
    <source>
        <strain evidence="4">CY1518</strain>
    </source>
</reference>
<evidence type="ECO:0000313" key="4">
    <source>
        <dbReference type="EMBL" id="MCK0536427.1"/>
    </source>
</evidence>
<gene>
    <name evidence="4" type="ORF">MU846_01745</name>
</gene>
<dbReference type="PROSITE" id="PS50977">
    <property type="entry name" value="HTH_TETR_2"/>
    <property type="match status" value="1"/>
</dbReference>